<organism evidence="1 2">
    <name type="scientific">Nonlabens ulvanivorans</name>
    <name type="common">Persicivirga ulvanivorans</name>
    <dbReference type="NCBI Taxonomy" id="906888"/>
    <lineage>
        <taxon>Bacteria</taxon>
        <taxon>Pseudomonadati</taxon>
        <taxon>Bacteroidota</taxon>
        <taxon>Flavobacteriia</taxon>
        <taxon>Flavobacteriales</taxon>
        <taxon>Flavobacteriaceae</taxon>
        <taxon>Nonlabens</taxon>
    </lineage>
</organism>
<comment type="caution">
    <text evidence="1">The sequence shown here is derived from an EMBL/GenBank/DDBJ whole genome shotgun (WGS) entry which is preliminary data.</text>
</comment>
<name>A0A081DA29_NONUL</name>
<gene>
    <name evidence="1" type="ORF">JCM19296_1367</name>
</gene>
<proteinExistence type="predicted"/>
<protein>
    <submittedName>
        <fullName evidence="1">Uncharacterized protein</fullName>
    </submittedName>
</protein>
<reference evidence="1 2" key="1">
    <citation type="journal article" date="2014" name="Genome Announc.">
        <title>Draft Genome Sequences of Marine Flavobacterium Nonlabens Strains NR17, NR24, NR27, NR32, NR33, and Ara13.</title>
        <authorList>
            <person name="Nakanishi M."/>
            <person name="Meirelles P."/>
            <person name="Suzuki R."/>
            <person name="Takatani N."/>
            <person name="Mino S."/>
            <person name="Suda W."/>
            <person name="Oshima K."/>
            <person name="Hattori M."/>
            <person name="Ohkuma M."/>
            <person name="Hosokawa M."/>
            <person name="Miyashita K."/>
            <person name="Thompson F.L."/>
            <person name="Niwa A."/>
            <person name="Sawabe T."/>
            <person name="Sawabe T."/>
        </authorList>
    </citation>
    <scope>NUCLEOTIDE SEQUENCE [LARGE SCALE GENOMIC DNA]</scope>
    <source>
        <strain evidence="2">JCM19296</strain>
    </source>
</reference>
<sequence length="39" mass="4650">MPFDNEITIVELTGEKMNELINYIIDRKKPIHLTECKLF</sequence>
<evidence type="ECO:0000313" key="2">
    <source>
        <dbReference type="Proteomes" id="UP000028980"/>
    </source>
</evidence>
<accession>A0A081DA29</accession>
<dbReference type="AlphaFoldDB" id="A0A081DA29"/>
<evidence type="ECO:0000313" key="1">
    <source>
        <dbReference type="EMBL" id="GAK75775.1"/>
    </source>
</evidence>
<dbReference type="Proteomes" id="UP000028980">
    <property type="component" value="Unassembled WGS sequence"/>
</dbReference>
<dbReference type="EMBL" id="BBLG01000002">
    <property type="protein sequence ID" value="GAK75775.1"/>
    <property type="molecule type" value="Genomic_DNA"/>
</dbReference>